<feature type="transmembrane region" description="Helical" evidence="1">
    <location>
        <begin position="61"/>
        <end position="81"/>
    </location>
</feature>
<feature type="transmembrane region" description="Helical" evidence="1">
    <location>
        <begin position="31"/>
        <end position="49"/>
    </location>
</feature>
<dbReference type="RefSeq" id="WP_085228167.1">
    <property type="nucleotide sequence ID" value="NZ_BSQD01000011.1"/>
</dbReference>
<reference evidence="3" key="1">
    <citation type="submission" date="2017-04" db="EMBL/GenBank/DDBJ databases">
        <authorList>
            <person name="Varghese N."/>
            <person name="Submissions S."/>
        </authorList>
    </citation>
    <scope>NUCLEOTIDE SEQUENCE [LARGE SCALE GENOMIC DNA]</scope>
    <source>
        <strain evidence="3">Ballard 720</strain>
    </source>
</reference>
<evidence type="ECO:0000313" key="3">
    <source>
        <dbReference type="Proteomes" id="UP000192911"/>
    </source>
</evidence>
<gene>
    <name evidence="2" type="ORF">SAMN06295900_10727</name>
</gene>
<dbReference type="AlphaFoldDB" id="A0A1X7F2M2"/>
<protein>
    <submittedName>
        <fullName evidence="2">Uncharacterized protein</fullName>
    </submittedName>
</protein>
<evidence type="ECO:0000256" key="1">
    <source>
        <dbReference type="SAM" id="Phobius"/>
    </source>
</evidence>
<keyword evidence="1" id="KW-0472">Membrane</keyword>
<dbReference type="OrthoDB" id="9032260at2"/>
<keyword evidence="1" id="KW-0812">Transmembrane</keyword>
<dbReference type="EMBL" id="FXAH01000007">
    <property type="protein sequence ID" value="SMF44134.1"/>
    <property type="molecule type" value="Genomic_DNA"/>
</dbReference>
<evidence type="ECO:0000313" key="2">
    <source>
        <dbReference type="EMBL" id="SMF44134.1"/>
    </source>
</evidence>
<keyword evidence="3" id="KW-1185">Reference proteome</keyword>
<sequence length="84" mass="8842">MGWAGIVVLGAAIGLAGWRFHPFYRASRARWFLVVPVGIVAAGAARMAGSVTGLFYDGDVLEWPVCAAVALVAVAVTVSLARRR</sequence>
<dbReference type="Proteomes" id="UP000192911">
    <property type="component" value="Unassembled WGS sequence"/>
</dbReference>
<keyword evidence="1" id="KW-1133">Transmembrane helix</keyword>
<name>A0A1X7F2M2_TRICW</name>
<proteinExistence type="predicted"/>
<feature type="transmembrane region" description="Helical" evidence="1">
    <location>
        <begin position="6"/>
        <end position="24"/>
    </location>
</feature>
<accession>A0A1X7F2M2</accession>
<dbReference type="STRING" id="28094.SAMN06295900_10727"/>
<dbReference type="GeneID" id="95549549"/>
<organism evidence="2 3">
    <name type="scientific">Trinickia caryophylli</name>
    <name type="common">Paraburkholderia caryophylli</name>
    <dbReference type="NCBI Taxonomy" id="28094"/>
    <lineage>
        <taxon>Bacteria</taxon>
        <taxon>Pseudomonadati</taxon>
        <taxon>Pseudomonadota</taxon>
        <taxon>Betaproteobacteria</taxon>
        <taxon>Burkholderiales</taxon>
        <taxon>Burkholderiaceae</taxon>
        <taxon>Trinickia</taxon>
    </lineage>
</organism>